<reference evidence="2" key="1">
    <citation type="journal article" date="2020" name="Stud. Mycol.">
        <title>101 Dothideomycetes genomes: a test case for predicting lifestyles and emergence of pathogens.</title>
        <authorList>
            <person name="Haridas S."/>
            <person name="Albert R."/>
            <person name="Binder M."/>
            <person name="Bloem J."/>
            <person name="Labutti K."/>
            <person name="Salamov A."/>
            <person name="Andreopoulos B."/>
            <person name="Baker S."/>
            <person name="Barry K."/>
            <person name="Bills G."/>
            <person name="Bluhm B."/>
            <person name="Cannon C."/>
            <person name="Castanera R."/>
            <person name="Culley D."/>
            <person name="Daum C."/>
            <person name="Ezra D."/>
            <person name="Gonzalez J."/>
            <person name="Henrissat B."/>
            <person name="Kuo A."/>
            <person name="Liang C."/>
            <person name="Lipzen A."/>
            <person name="Lutzoni F."/>
            <person name="Magnuson J."/>
            <person name="Mondo S."/>
            <person name="Nolan M."/>
            <person name="Ohm R."/>
            <person name="Pangilinan J."/>
            <person name="Park H.-J."/>
            <person name="Ramirez L."/>
            <person name="Alfaro M."/>
            <person name="Sun H."/>
            <person name="Tritt A."/>
            <person name="Yoshinaga Y."/>
            <person name="Zwiers L.-H."/>
            <person name="Turgeon B."/>
            <person name="Goodwin S."/>
            <person name="Spatafora J."/>
            <person name="Crous P."/>
            <person name="Grigoriev I."/>
        </authorList>
    </citation>
    <scope>NUCLEOTIDE SEQUENCE</scope>
    <source>
        <strain evidence="2">CBS 125425</strain>
    </source>
</reference>
<evidence type="ECO:0000313" key="3">
    <source>
        <dbReference type="Proteomes" id="UP000799444"/>
    </source>
</evidence>
<keyword evidence="3" id="KW-1185">Reference proteome</keyword>
<dbReference type="AlphaFoldDB" id="A0A9P4QMS9"/>
<dbReference type="OrthoDB" id="3800774at2759"/>
<name>A0A9P4QMS9_9PLEO</name>
<gene>
    <name evidence="2" type="ORF">EJ04DRAFT_581309</name>
</gene>
<feature type="region of interest" description="Disordered" evidence="1">
    <location>
        <begin position="350"/>
        <end position="376"/>
    </location>
</feature>
<protein>
    <submittedName>
        <fullName evidence="2">Uncharacterized protein</fullName>
    </submittedName>
</protein>
<feature type="compositionally biased region" description="Polar residues" evidence="1">
    <location>
        <begin position="1"/>
        <end position="19"/>
    </location>
</feature>
<feature type="region of interest" description="Disordered" evidence="1">
    <location>
        <begin position="1"/>
        <end position="68"/>
    </location>
</feature>
<accession>A0A9P4QMS9</accession>
<evidence type="ECO:0000313" key="2">
    <source>
        <dbReference type="EMBL" id="KAF2728500.1"/>
    </source>
</evidence>
<evidence type="ECO:0000256" key="1">
    <source>
        <dbReference type="SAM" id="MobiDB-lite"/>
    </source>
</evidence>
<feature type="region of interest" description="Disordered" evidence="1">
    <location>
        <begin position="136"/>
        <end position="201"/>
    </location>
</feature>
<feature type="compositionally biased region" description="Acidic residues" evidence="1">
    <location>
        <begin position="142"/>
        <end position="153"/>
    </location>
</feature>
<sequence length="742" mass="85273">MPPKATRTSTRSSARQKIPSTRILEQIDATATPAREQRVATTPRRGGLATRARGAERPWRTTHVGRAASVGRATRAVTFEPVPPAPPKAQKSVDRPVEALSIPCVSLEDQADQLVAKLASIRKLQEAKSQRARLIQEVKGNDEDDNDDDEDAYDTTSNGVHVVEAGHRRRATSSVGPPRTHGWDGKPLSIQGLRREQGKKDLQRELKRRGRETPDTCDAQEYMDSEEIDFRVDPAAPHDYIVNFQLIVRINQAKVLTTARSDVKRSVVSNEGFEWVDDALQKVIEERIGDSDSDTARHHVAIKSLSGRVPITHEDVDDFGEETLSHAIKFTIEAKLQCADLTAAALPRKDLKRKADDSPALTPGERNDRTKQLRAQHQAERMEGYRVRANQLENLHNEWRCRDTSCPNNNQFCYFNVAEKPNAHFKLSAPDMDSWVSAIERADTGVSRYHPGDDMKARIYAKGPITRGQLESNKLTPAQRIRESEDKLADMRIKCEELRMRAEMSRLQERQDDRERRREEQEEEAERRREERQRQRDRDERQRQAEAREEERRREERQRQRDRDERQRQAEAREEERRVQEVRVREEAYRRQEIVHLNATRSTQSVNAAPSHQIPTLPSNPLPSCPFDSQEDEWNVVDAFFVYILSSVANQAARTELEHAREVAATNFWTLDDLKSMGIHNSDMYKEAIGEGLPYGILRTFGRRVKAFKSYYRASKQRREEIVAAERRRQEEAIRGSVTDQS</sequence>
<feature type="region of interest" description="Disordered" evidence="1">
    <location>
        <begin position="504"/>
        <end position="582"/>
    </location>
</feature>
<dbReference type="EMBL" id="ML996278">
    <property type="protein sequence ID" value="KAF2728500.1"/>
    <property type="molecule type" value="Genomic_DNA"/>
</dbReference>
<feature type="compositionally biased region" description="Basic and acidic residues" evidence="1">
    <location>
        <begin position="365"/>
        <end position="376"/>
    </location>
</feature>
<comment type="caution">
    <text evidence="2">The sequence shown here is derived from an EMBL/GenBank/DDBJ whole genome shotgun (WGS) entry which is preliminary data.</text>
</comment>
<dbReference type="Proteomes" id="UP000799444">
    <property type="component" value="Unassembled WGS sequence"/>
</dbReference>
<feature type="compositionally biased region" description="Low complexity" evidence="1">
    <location>
        <begin position="40"/>
        <end position="52"/>
    </location>
</feature>
<organism evidence="2 3">
    <name type="scientific">Polyplosphaeria fusca</name>
    <dbReference type="NCBI Taxonomy" id="682080"/>
    <lineage>
        <taxon>Eukaryota</taxon>
        <taxon>Fungi</taxon>
        <taxon>Dikarya</taxon>
        <taxon>Ascomycota</taxon>
        <taxon>Pezizomycotina</taxon>
        <taxon>Dothideomycetes</taxon>
        <taxon>Pleosporomycetidae</taxon>
        <taxon>Pleosporales</taxon>
        <taxon>Tetraplosphaeriaceae</taxon>
        <taxon>Polyplosphaeria</taxon>
    </lineage>
</organism>
<proteinExistence type="predicted"/>